<dbReference type="RefSeq" id="WP_104978208.1">
    <property type="nucleotide sequence ID" value="NZ_CP012673.1"/>
</dbReference>
<protein>
    <recommendedName>
        <fullName evidence="3">Catalase</fullName>
    </recommendedName>
</protein>
<evidence type="ECO:0000313" key="2">
    <source>
        <dbReference type="Proteomes" id="UP000238348"/>
    </source>
</evidence>
<evidence type="ECO:0000313" key="1">
    <source>
        <dbReference type="EMBL" id="AUX40400.1"/>
    </source>
</evidence>
<dbReference type="PANTHER" id="PTHR36195">
    <property type="entry name" value="DOMAIN PROTEIN, PUTATIVE (AFU_ORTHOLOGUE AFUA_5G01990)-RELATED-RELATED"/>
    <property type="match status" value="1"/>
</dbReference>
<gene>
    <name evidence="1" type="ORF">SOCE26_018010</name>
</gene>
<dbReference type="AlphaFoldDB" id="A0A2L0EM94"/>
<dbReference type="CDD" id="cd08152">
    <property type="entry name" value="y4iL_like"/>
    <property type="match status" value="1"/>
</dbReference>
<dbReference type="Proteomes" id="UP000238348">
    <property type="component" value="Chromosome"/>
</dbReference>
<dbReference type="Gene3D" id="2.40.180.10">
    <property type="entry name" value="Catalase core domain"/>
    <property type="match status" value="1"/>
</dbReference>
<dbReference type="EMBL" id="CP012673">
    <property type="protein sequence ID" value="AUX40400.1"/>
    <property type="molecule type" value="Genomic_DNA"/>
</dbReference>
<dbReference type="PANTHER" id="PTHR36195:SF4">
    <property type="entry name" value="DOMAIN PROTEIN, PUTATIVE (AFU_ORTHOLOGUE AFUA_5G01990)-RELATED"/>
    <property type="match status" value="1"/>
</dbReference>
<sequence>MRRQSHAKAHGLVQAELTVEPGLPAELAVGLFAAPGTYKAWVRYSSSSGTPQADAKADVRGMAVNVLGVEGHKALGKHAPDEQDFLMVNGKGFLVATASDYVEFTQAIASTGSPAQFFLGFPRAARLRGARNLAAMVLQRVRNPLAIQYWSTVPYRFGGAAMKFTARPRKPEGFVWSLPDDPDYMRKALSATLAKETVELDFMVQLQVDPVAMPVEDATVQWSEWRSPFRKVATIRMAPQQPDTDERLALAESMVFSPWHALEAHRPLGPMNRARRIVYEADVRLRHERNGVAEAVPEAAE</sequence>
<accession>A0A2L0EM94</accession>
<dbReference type="SUPFAM" id="SSF56634">
    <property type="entry name" value="Heme-dependent catalase-like"/>
    <property type="match status" value="1"/>
</dbReference>
<name>A0A2L0EM94_SORCE</name>
<dbReference type="GO" id="GO:0020037">
    <property type="term" value="F:heme binding"/>
    <property type="evidence" value="ECO:0007669"/>
    <property type="project" value="InterPro"/>
</dbReference>
<evidence type="ECO:0008006" key="3">
    <source>
        <dbReference type="Google" id="ProtNLM"/>
    </source>
</evidence>
<dbReference type="InterPro" id="IPR020835">
    <property type="entry name" value="Catalase_sf"/>
</dbReference>
<dbReference type="OrthoDB" id="336698at2"/>
<proteinExistence type="predicted"/>
<organism evidence="1 2">
    <name type="scientific">Sorangium cellulosum</name>
    <name type="common">Polyangium cellulosum</name>
    <dbReference type="NCBI Taxonomy" id="56"/>
    <lineage>
        <taxon>Bacteria</taxon>
        <taxon>Pseudomonadati</taxon>
        <taxon>Myxococcota</taxon>
        <taxon>Polyangia</taxon>
        <taxon>Polyangiales</taxon>
        <taxon>Polyangiaceae</taxon>
        <taxon>Sorangium</taxon>
    </lineage>
</organism>
<reference evidence="1 2" key="1">
    <citation type="submission" date="2015-09" db="EMBL/GenBank/DDBJ databases">
        <title>Sorangium comparison.</title>
        <authorList>
            <person name="Zaburannyi N."/>
            <person name="Bunk B."/>
            <person name="Overmann J."/>
            <person name="Mueller R."/>
        </authorList>
    </citation>
    <scope>NUCLEOTIDE SEQUENCE [LARGE SCALE GENOMIC DNA]</scope>
    <source>
        <strain evidence="1 2">So ce26</strain>
    </source>
</reference>